<organism evidence="3 4">
    <name type="scientific">Caenorhabditis nigoni</name>
    <dbReference type="NCBI Taxonomy" id="1611254"/>
    <lineage>
        <taxon>Eukaryota</taxon>
        <taxon>Metazoa</taxon>
        <taxon>Ecdysozoa</taxon>
        <taxon>Nematoda</taxon>
        <taxon>Chromadorea</taxon>
        <taxon>Rhabditida</taxon>
        <taxon>Rhabditina</taxon>
        <taxon>Rhabditomorpha</taxon>
        <taxon>Rhabditoidea</taxon>
        <taxon>Rhabditidae</taxon>
        <taxon>Peloderinae</taxon>
        <taxon>Caenorhabditis</taxon>
    </lineage>
</organism>
<dbReference type="AlphaFoldDB" id="A0A2G5UI88"/>
<dbReference type="InterPro" id="IPR055578">
    <property type="entry name" value="DUF7154"/>
</dbReference>
<feature type="chain" id="PRO_5013768027" description="DUF7154 domain-containing protein" evidence="1">
    <location>
        <begin position="22"/>
        <end position="324"/>
    </location>
</feature>
<evidence type="ECO:0000313" key="4">
    <source>
        <dbReference type="Proteomes" id="UP000230233"/>
    </source>
</evidence>
<feature type="domain" description="DUF7154" evidence="2">
    <location>
        <begin position="219"/>
        <end position="320"/>
    </location>
</feature>
<dbReference type="Pfam" id="PF23673">
    <property type="entry name" value="DUF7154"/>
    <property type="match status" value="1"/>
</dbReference>
<comment type="caution">
    <text evidence="3">The sequence shown here is derived from an EMBL/GenBank/DDBJ whole genome shotgun (WGS) entry which is preliminary data.</text>
</comment>
<dbReference type="STRING" id="1611254.A0A2G5UI88"/>
<dbReference type="GO" id="GO:0045087">
    <property type="term" value="P:innate immune response"/>
    <property type="evidence" value="ECO:0007669"/>
    <property type="project" value="TreeGrafter"/>
</dbReference>
<accession>A0A2G5UI88</accession>
<evidence type="ECO:0000259" key="2">
    <source>
        <dbReference type="Pfam" id="PF23673"/>
    </source>
</evidence>
<keyword evidence="1" id="KW-0732">Signal</keyword>
<gene>
    <name evidence="3" type="primary">Cnig_chr_III.g11007</name>
    <name evidence="3" type="ORF">B9Z55_011007</name>
</gene>
<keyword evidence="4" id="KW-1185">Reference proteome</keyword>
<reference evidence="4" key="1">
    <citation type="submission" date="2017-10" db="EMBL/GenBank/DDBJ databases">
        <title>Rapid genome shrinkage in a self-fertile nematode reveals novel sperm competition proteins.</title>
        <authorList>
            <person name="Yin D."/>
            <person name="Schwarz E.M."/>
            <person name="Thomas C.G."/>
            <person name="Felde R.L."/>
            <person name="Korf I.F."/>
            <person name="Cutter A.D."/>
            <person name="Schartner C.M."/>
            <person name="Ralston E.J."/>
            <person name="Meyer B.J."/>
            <person name="Haag E.S."/>
        </authorList>
    </citation>
    <scope>NUCLEOTIDE SEQUENCE [LARGE SCALE GENOMIC DNA]</scope>
    <source>
        <strain evidence="4">JU1422</strain>
    </source>
</reference>
<dbReference type="OrthoDB" id="5806460at2759"/>
<feature type="signal peptide" evidence="1">
    <location>
        <begin position="1"/>
        <end position="21"/>
    </location>
</feature>
<dbReference type="Proteomes" id="UP000230233">
    <property type="component" value="Chromosome III"/>
</dbReference>
<evidence type="ECO:0000256" key="1">
    <source>
        <dbReference type="SAM" id="SignalP"/>
    </source>
</evidence>
<name>A0A2G5UI88_9PELO</name>
<evidence type="ECO:0000313" key="3">
    <source>
        <dbReference type="EMBL" id="PIC39264.1"/>
    </source>
</evidence>
<dbReference type="PANTHER" id="PTHR23062:SF3">
    <property type="entry name" value="ANF_RECEPTOR DOMAIN-CONTAINING PROTEIN-RELATED"/>
    <property type="match status" value="1"/>
</dbReference>
<sequence>MRAIQLVLFLSFLSFLNPCLVISNFQNDKCTPQDNTTYMFAYSNDIAPESIFEVLNYMKKGYPVARQFVKFARVLFDVQQPEEIKYHDSLNELILDANNSLPDPRLSYSSISEGSDVISVLEKFLKNTKFPICGSRINFLVKRLPTEVDVKSIVAKLKKFHVEVYFGISENFIGGNTFDALNEIAFRTNGMLMFLKDESLFMGVFSTQHYTKETLIYATNFNVSGQGTVELPPMTIPFRAGQWFIMSFKDDPVSDAFQSATITCTNTITDKSFIYEYTITNTGLVNFIRRTTLWDEGIYTMKLEYKYANQDVERLFIRIRTTDT</sequence>
<proteinExistence type="predicted"/>
<dbReference type="EMBL" id="PDUG01000003">
    <property type="protein sequence ID" value="PIC39264.1"/>
    <property type="molecule type" value="Genomic_DNA"/>
</dbReference>
<dbReference type="PANTHER" id="PTHR23062">
    <property type="entry name" value="HYPOTHETICAL PROTEIN C.ELEGANS"/>
    <property type="match status" value="1"/>
</dbReference>
<protein>
    <recommendedName>
        <fullName evidence="2">DUF7154 domain-containing protein</fullName>
    </recommendedName>
</protein>